<feature type="domain" description="Heterokaryon incompatibility" evidence="1">
    <location>
        <begin position="75"/>
        <end position="165"/>
    </location>
</feature>
<protein>
    <recommendedName>
        <fullName evidence="1">Heterokaryon incompatibility domain-containing protein</fullName>
    </recommendedName>
</protein>
<dbReference type="PANTHER" id="PTHR33112:SF11">
    <property type="entry name" value="HETEROKARYON INCOMPATIBILITY DOMAIN-CONTAINING PROTEIN"/>
    <property type="match status" value="1"/>
</dbReference>
<evidence type="ECO:0000259" key="1">
    <source>
        <dbReference type="Pfam" id="PF06985"/>
    </source>
</evidence>
<dbReference type="RefSeq" id="XP_003041840.1">
    <property type="nucleotide sequence ID" value="XM_003041794.1"/>
</dbReference>
<dbReference type="VEuPathDB" id="FungiDB:NECHADRAFT_53005"/>
<dbReference type="OMA" id="WKSSEPD"/>
<proteinExistence type="predicted"/>
<dbReference type="InParanoid" id="C7ZIQ3"/>
<dbReference type="InterPro" id="IPR010730">
    <property type="entry name" value="HET"/>
</dbReference>
<gene>
    <name evidence="2" type="ORF">NECHADRAFT_53005</name>
</gene>
<dbReference type="KEGG" id="nhe:NECHADRAFT_53005"/>
<dbReference type="PANTHER" id="PTHR33112">
    <property type="entry name" value="DOMAIN PROTEIN, PUTATIVE-RELATED"/>
    <property type="match status" value="1"/>
</dbReference>
<dbReference type="STRING" id="660122.C7ZIQ3"/>
<organism evidence="2 3">
    <name type="scientific">Fusarium vanettenii (strain ATCC MYA-4622 / CBS 123669 / FGSC 9596 / NRRL 45880 / 77-13-4)</name>
    <name type="common">Fusarium solani subsp. pisi</name>
    <dbReference type="NCBI Taxonomy" id="660122"/>
    <lineage>
        <taxon>Eukaryota</taxon>
        <taxon>Fungi</taxon>
        <taxon>Dikarya</taxon>
        <taxon>Ascomycota</taxon>
        <taxon>Pezizomycotina</taxon>
        <taxon>Sordariomycetes</taxon>
        <taxon>Hypocreomycetidae</taxon>
        <taxon>Hypocreales</taxon>
        <taxon>Nectriaceae</taxon>
        <taxon>Fusarium</taxon>
        <taxon>Fusarium solani species complex</taxon>
        <taxon>Fusarium vanettenii</taxon>
    </lineage>
</organism>
<keyword evidence="3" id="KW-1185">Reference proteome</keyword>
<dbReference type="GeneID" id="9674169"/>
<name>C7ZIQ3_FUSV7</name>
<reference evidence="2 3" key="1">
    <citation type="journal article" date="2009" name="PLoS Genet.">
        <title>The genome of Nectria haematococca: contribution of supernumerary chromosomes to gene expansion.</title>
        <authorList>
            <person name="Coleman J.J."/>
            <person name="Rounsley S.D."/>
            <person name="Rodriguez-Carres M."/>
            <person name="Kuo A."/>
            <person name="Wasmann C.C."/>
            <person name="Grimwood J."/>
            <person name="Schmutz J."/>
            <person name="Taga M."/>
            <person name="White G.J."/>
            <person name="Zhou S."/>
            <person name="Schwartz D.C."/>
            <person name="Freitag M."/>
            <person name="Ma L.J."/>
            <person name="Danchin E.G."/>
            <person name="Henrissat B."/>
            <person name="Coutinho P.M."/>
            <person name="Nelson D.R."/>
            <person name="Straney D."/>
            <person name="Napoli C.A."/>
            <person name="Barker B.M."/>
            <person name="Gribskov M."/>
            <person name="Rep M."/>
            <person name="Kroken S."/>
            <person name="Molnar I."/>
            <person name="Rensing C."/>
            <person name="Kennell J.C."/>
            <person name="Zamora J."/>
            <person name="Farman M.L."/>
            <person name="Selker E.U."/>
            <person name="Salamov A."/>
            <person name="Shapiro H."/>
            <person name="Pangilinan J."/>
            <person name="Lindquist E."/>
            <person name="Lamers C."/>
            <person name="Grigoriev I.V."/>
            <person name="Geiser D.M."/>
            <person name="Covert S.F."/>
            <person name="Temporini E."/>
            <person name="Vanetten H.D."/>
        </authorList>
    </citation>
    <scope>NUCLEOTIDE SEQUENCE [LARGE SCALE GENOMIC DNA]</scope>
    <source>
        <strain evidence="3">ATCC MYA-4622 / CBS 123669 / FGSC 9596 / NRRL 45880 / 77-13-4</strain>
    </source>
</reference>
<dbReference type="AlphaFoldDB" id="C7ZIQ3"/>
<sequence length="169" mass="19314">MLDLRKRIALAQLPSHTGADQSLALAAGWLQHCTIYHEVCCSNQDRSFRPSRLLYVENDAVCLHTVQKMPKRVLYLTLSHCWGKLHILRLLESNEDSFHIDIRMQSLPQTFQDAIKITRRLGFSYLWIDSLCIIQDSKEDWLREAALMGKIYKNAACNIAAPDASSGQQ</sequence>
<dbReference type="HOGENOM" id="CLU_102622_1_0_1"/>
<dbReference type="Proteomes" id="UP000005206">
    <property type="component" value="Chromosome 12"/>
</dbReference>
<accession>C7ZIQ3</accession>
<dbReference type="OrthoDB" id="5362512at2759"/>
<evidence type="ECO:0000313" key="2">
    <source>
        <dbReference type="EMBL" id="EEU36127.1"/>
    </source>
</evidence>
<dbReference type="Pfam" id="PF06985">
    <property type="entry name" value="HET"/>
    <property type="match status" value="1"/>
</dbReference>
<feature type="non-terminal residue" evidence="2">
    <location>
        <position position="169"/>
    </location>
</feature>
<dbReference type="EMBL" id="GG698931">
    <property type="protein sequence ID" value="EEU36127.1"/>
    <property type="molecule type" value="Genomic_DNA"/>
</dbReference>
<evidence type="ECO:0000313" key="3">
    <source>
        <dbReference type="Proteomes" id="UP000005206"/>
    </source>
</evidence>